<feature type="compositionally biased region" description="Basic and acidic residues" evidence="1">
    <location>
        <begin position="187"/>
        <end position="196"/>
    </location>
</feature>
<reference evidence="2 3" key="1">
    <citation type="submission" date="2021-12" db="EMBL/GenBank/DDBJ databases">
        <title>High titer production of polyol ester of fatty acids by Rhodotorula paludigena BS15 towards product separation-free biomass refinery.</title>
        <authorList>
            <person name="Mano J."/>
            <person name="Ono H."/>
            <person name="Tanaka T."/>
            <person name="Naito K."/>
            <person name="Sushida H."/>
            <person name="Ike M."/>
            <person name="Tokuyasu K."/>
            <person name="Kitaoka M."/>
        </authorList>
    </citation>
    <scope>NUCLEOTIDE SEQUENCE [LARGE SCALE GENOMIC DNA]</scope>
    <source>
        <strain evidence="2 3">BS15</strain>
    </source>
</reference>
<dbReference type="Proteomes" id="UP001342314">
    <property type="component" value="Unassembled WGS sequence"/>
</dbReference>
<evidence type="ECO:0000313" key="2">
    <source>
        <dbReference type="EMBL" id="GJN93701.1"/>
    </source>
</evidence>
<evidence type="ECO:0000256" key="1">
    <source>
        <dbReference type="SAM" id="MobiDB-lite"/>
    </source>
</evidence>
<gene>
    <name evidence="2" type="ORF">Rhopal_006758-T1</name>
</gene>
<feature type="region of interest" description="Disordered" evidence="1">
    <location>
        <begin position="182"/>
        <end position="207"/>
    </location>
</feature>
<dbReference type="EMBL" id="BQKY01000014">
    <property type="protein sequence ID" value="GJN93701.1"/>
    <property type="molecule type" value="Genomic_DNA"/>
</dbReference>
<protein>
    <submittedName>
        <fullName evidence="2">Uncharacterized protein</fullName>
    </submittedName>
</protein>
<organism evidence="2 3">
    <name type="scientific">Rhodotorula paludigena</name>
    <dbReference type="NCBI Taxonomy" id="86838"/>
    <lineage>
        <taxon>Eukaryota</taxon>
        <taxon>Fungi</taxon>
        <taxon>Dikarya</taxon>
        <taxon>Basidiomycota</taxon>
        <taxon>Pucciniomycotina</taxon>
        <taxon>Microbotryomycetes</taxon>
        <taxon>Sporidiobolales</taxon>
        <taxon>Sporidiobolaceae</taxon>
        <taxon>Rhodotorula</taxon>
    </lineage>
</organism>
<evidence type="ECO:0000313" key="3">
    <source>
        <dbReference type="Proteomes" id="UP001342314"/>
    </source>
</evidence>
<sequence length="207" mass="22154">MARKFLTARKSDLIRKRQEEEARLAALGEDGGDKDLHNPAHQNRSLVIKLNPNKNTAVEVISLVDSDTESETSSSGKDEEDEVKPYIARPQYISSRGTGPASQAPSTARVRPAPSPSPAPKRARRSLSRERGIDNNEQPCPTCGRSDGRDAEAARKLNEFGEFLRDLGGTLDKILALPVAAPGDAGEQGKEGKEGEIGGGAGEWEGA</sequence>
<keyword evidence="3" id="KW-1185">Reference proteome</keyword>
<feature type="region of interest" description="Disordered" evidence="1">
    <location>
        <begin position="25"/>
        <end position="151"/>
    </location>
</feature>
<feature type="compositionally biased region" description="Gly residues" evidence="1">
    <location>
        <begin position="197"/>
        <end position="207"/>
    </location>
</feature>
<name>A0AAV5GW26_9BASI</name>
<accession>A0AAV5GW26</accession>
<dbReference type="AlphaFoldDB" id="A0AAV5GW26"/>
<comment type="caution">
    <text evidence="2">The sequence shown here is derived from an EMBL/GenBank/DDBJ whole genome shotgun (WGS) entry which is preliminary data.</text>
</comment>
<feature type="compositionally biased region" description="Polar residues" evidence="1">
    <location>
        <begin position="92"/>
        <end position="103"/>
    </location>
</feature>
<proteinExistence type="predicted"/>